<dbReference type="GO" id="GO:0016491">
    <property type="term" value="F:oxidoreductase activity"/>
    <property type="evidence" value="ECO:0007669"/>
    <property type="project" value="InterPro"/>
</dbReference>
<dbReference type="SMART" id="SM00829">
    <property type="entry name" value="PKS_ER"/>
    <property type="match status" value="1"/>
</dbReference>
<name>A0A484RW02_9ZZZZ</name>
<evidence type="ECO:0000259" key="1">
    <source>
        <dbReference type="SMART" id="SM00829"/>
    </source>
</evidence>
<dbReference type="InterPro" id="IPR013154">
    <property type="entry name" value="ADH-like_N"/>
</dbReference>
<proteinExistence type="predicted"/>
<dbReference type="Gene3D" id="3.40.50.720">
    <property type="entry name" value="NAD(P)-binding Rossmann-like Domain"/>
    <property type="match status" value="1"/>
</dbReference>
<dbReference type="PANTHER" id="PTHR43677:SF4">
    <property type="entry name" value="QUINONE OXIDOREDUCTASE-LIKE PROTEIN 2"/>
    <property type="match status" value="1"/>
</dbReference>
<organism evidence="2">
    <name type="scientific">plant metagenome</name>
    <dbReference type="NCBI Taxonomy" id="1297885"/>
    <lineage>
        <taxon>unclassified sequences</taxon>
        <taxon>metagenomes</taxon>
        <taxon>organismal metagenomes</taxon>
    </lineage>
</organism>
<dbReference type="Gene3D" id="3.90.180.10">
    <property type="entry name" value="Medium-chain alcohol dehydrogenases, catalytic domain"/>
    <property type="match status" value="1"/>
</dbReference>
<dbReference type="InterPro" id="IPR011032">
    <property type="entry name" value="GroES-like_sf"/>
</dbReference>
<dbReference type="EMBL" id="CAADII010000014">
    <property type="protein sequence ID" value="VFR53955.1"/>
    <property type="molecule type" value="Genomic_DNA"/>
</dbReference>
<dbReference type="SUPFAM" id="SSF51735">
    <property type="entry name" value="NAD(P)-binding Rossmann-fold domains"/>
    <property type="match status" value="1"/>
</dbReference>
<dbReference type="InterPro" id="IPR036291">
    <property type="entry name" value="NAD(P)-bd_dom_sf"/>
</dbReference>
<dbReference type="Pfam" id="PF08240">
    <property type="entry name" value="ADH_N"/>
    <property type="match status" value="1"/>
</dbReference>
<dbReference type="InterPro" id="IPR051397">
    <property type="entry name" value="Zn-ADH-like_protein"/>
</dbReference>
<dbReference type="AlphaFoldDB" id="A0A484RW02"/>
<dbReference type="SUPFAM" id="SSF50129">
    <property type="entry name" value="GroES-like"/>
    <property type="match status" value="1"/>
</dbReference>
<dbReference type="InterPro" id="IPR013149">
    <property type="entry name" value="ADH-like_C"/>
</dbReference>
<sequence>MMKAAVYDAQGAPSVLKYVDIPSPTVGPDDVLISVEAISIEGGDLINRRATPPPRPAWVVGYAAAGTVVAVGSNVSGREIGDRVAAFDMQGSHAELWAVSAGRTWLIPDGVAAAEAAVLPISFGTAHHCLFTRGALRRGETVLVQAAAGGVGLSAVQLAAQAGATVVAVTSGTQRSSRLIELGADFVVDRTTSDVADTVRQITHGAGANLVIDPVGTTLPASLSALAPEGRLVFVGNAGGGSLAVDLWPPMQSNQTLLGVFMGPLFERPAVRSSVDDLLQAVATGRIRAVIDRTFPLAEAAAAHEFAETAKPLGRIVMKP</sequence>
<dbReference type="PANTHER" id="PTHR43677">
    <property type="entry name" value="SHORT-CHAIN DEHYDROGENASE/REDUCTASE"/>
    <property type="match status" value="1"/>
</dbReference>
<gene>
    <name evidence="2" type="ORF">BRI6_0494</name>
</gene>
<dbReference type="InterPro" id="IPR020843">
    <property type="entry name" value="ER"/>
</dbReference>
<reference evidence="2" key="1">
    <citation type="submission" date="2019-03" db="EMBL/GenBank/DDBJ databases">
        <authorList>
            <person name="Danneels B."/>
        </authorList>
    </citation>
    <scope>NUCLEOTIDE SEQUENCE</scope>
</reference>
<feature type="domain" description="Enoyl reductase (ER)" evidence="1">
    <location>
        <begin position="11"/>
        <end position="318"/>
    </location>
</feature>
<protein>
    <recommendedName>
        <fullName evidence="1">Enoyl reductase (ER) domain-containing protein</fullName>
    </recommendedName>
</protein>
<evidence type="ECO:0000313" key="2">
    <source>
        <dbReference type="EMBL" id="VFR53955.1"/>
    </source>
</evidence>
<dbReference type="Pfam" id="PF00107">
    <property type="entry name" value="ADH_zinc_N"/>
    <property type="match status" value="1"/>
</dbReference>
<accession>A0A484RW02</accession>